<comment type="caution">
    <text evidence="1">The sequence shown here is derived from an EMBL/GenBank/DDBJ whole genome shotgun (WGS) entry which is preliminary data.</text>
</comment>
<evidence type="ECO:0000313" key="3">
    <source>
        <dbReference type="Proteomes" id="UP000034416"/>
    </source>
</evidence>
<protein>
    <submittedName>
        <fullName evidence="1">Uncharacterized protein</fullName>
    </submittedName>
</protein>
<dbReference type="EMBL" id="LASW01000012">
    <property type="protein sequence ID" value="KKC00453.1"/>
    <property type="molecule type" value="Genomic_DNA"/>
</dbReference>
<dbReference type="Proteomes" id="UP000034416">
    <property type="component" value="Unassembled WGS sequence"/>
</dbReference>
<reference evidence="3" key="1">
    <citation type="submission" date="2015-04" db="EMBL/GenBank/DDBJ databases">
        <title>Genome sequence of Mycobacterium arupense GUC1.</title>
        <authorList>
            <person name="Greninger A.L."/>
            <person name="Cunningham G."/>
            <person name="Chiu C.Y."/>
            <person name="Miller S."/>
        </authorList>
    </citation>
    <scope>NUCLEOTIDE SEQUENCE [LARGE SCALE GENOMIC DNA]</scope>
    <source>
        <strain evidence="3">GUC1</strain>
    </source>
</reference>
<organism evidence="1 3">
    <name type="scientific">Mycolicibacter arupensis</name>
    <dbReference type="NCBI Taxonomy" id="342002"/>
    <lineage>
        <taxon>Bacteria</taxon>
        <taxon>Bacillati</taxon>
        <taxon>Actinomycetota</taxon>
        <taxon>Actinomycetes</taxon>
        <taxon>Mycobacteriales</taxon>
        <taxon>Mycobacteriaceae</taxon>
        <taxon>Mycolicibacter</taxon>
    </lineage>
</organism>
<accession>A0A0F5N2F5</accession>
<evidence type="ECO:0000313" key="2">
    <source>
        <dbReference type="EMBL" id="ORA01054.1"/>
    </source>
</evidence>
<dbReference type="AlphaFoldDB" id="A0A0F5N2F5"/>
<reference evidence="2 4" key="3">
    <citation type="submission" date="2016-12" db="EMBL/GenBank/DDBJ databases">
        <title>The new phylogeny of genus Mycobacterium.</title>
        <authorList>
            <person name="Tortoli E."/>
            <person name="Trovato A."/>
            <person name="Cirillo D.M."/>
        </authorList>
    </citation>
    <scope>NUCLEOTIDE SEQUENCE [LARGE SCALE GENOMIC DNA]</scope>
    <source>
        <strain evidence="2 4">DSM 44942</strain>
    </source>
</reference>
<dbReference type="PATRIC" id="fig|342002.3.peg.1291"/>
<gene>
    <name evidence="2" type="ORF">BST15_00430</name>
    <name evidence="1" type="ORF">WR43_04855</name>
</gene>
<sequence length="132" mass="14945">MSPELLAHFARYLAVLISGYIEQSVKELIREYSRRQGDSRVQRLVGKHVERFRNIDNDKLKQMLDALDPAWWPMLEAAHADDLEALGSIATLRNNISHGGDSGVSLIVVKGYLERIENVVRWLVALLDPPPT</sequence>
<name>A0A0F5N2F5_9MYCO</name>
<proteinExistence type="predicted"/>
<evidence type="ECO:0000313" key="1">
    <source>
        <dbReference type="EMBL" id="KKC00453.1"/>
    </source>
</evidence>
<dbReference type="Proteomes" id="UP000192327">
    <property type="component" value="Unassembled WGS sequence"/>
</dbReference>
<dbReference type="EMBL" id="MVHH01000001">
    <property type="protein sequence ID" value="ORA01054.1"/>
    <property type="molecule type" value="Genomic_DNA"/>
</dbReference>
<evidence type="ECO:0000313" key="4">
    <source>
        <dbReference type="Proteomes" id="UP000192327"/>
    </source>
</evidence>
<keyword evidence="4" id="KW-1185">Reference proteome</keyword>
<reference evidence="1" key="2">
    <citation type="submission" date="2015-04" db="EMBL/GenBank/DDBJ databases">
        <title>Genome sequence of Mycobacterium arupense strain GUC1.</title>
        <authorList>
            <person name="Greninger A.L."/>
            <person name="Cunningham G."/>
            <person name="Chiu C.Y."/>
            <person name="Miller S."/>
        </authorList>
    </citation>
    <scope>NUCLEOTIDE SEQUENCE</scope>
    <source>
        <strain evidence="1">GUC1</strain>
    </source>
</reference>